<keyword evidence="5" id="KW-0598">Phosphotransferase system</keyword>
<sequence>MSTSMLVANMQKAAASDNIDVDIFATASSGIDDAMEEQNPDVLMLGPQVRFMEKDLKGRLDIPVEVIDIRDYGTMNGEKVLQTALGLINQA</sequence>
<accession>A0A0R1U2Y2</accession>
<keyword evidence="2" id="KW-0597">Phosphoprotein</keyword>
<dbReference type="GO" id="GO:0009401">
    <property type="term" value="P:phosphoenolpyruvate-dependent sugar phosphotransferase system"/>
    <property type="evidence" value="ECO:0007669"/>
    <property type="project" value="UniProtKB-KW"/>
</dbReference>
<dbReference type="STRING" id="1423783.FC50_GL001210"/>
<reference evidence="9 10" key="1">
    <citation type="journal article" date="2015" name="Genome Announc.">
        <title>Expanding the biotechnology potential of lactobacilli through comparative genomics of 213 strains and associated genera.</title>
        <authorList>
            <person name="Sun Z."/>
            <person name="Harris H.M."/>
            <person name="McCann A."/>
            <person name="Guo C."/>
            <person name="Argimon S."/>
            <person name="Zhang W."/>
            <person name="Yang X."/>
            <person name="Jeffery I.B."/>
            <person name="Cooney J.C."/>
            <person name="Kagawa T.F."/>
            <person name="Liu W."/>
            <person name="Song Y."/>
            <person name="Salvetti E."/>
            <person name="Wrobel A."/>
            <person name="Rasinkangas P."/>
            <person name="Parkhill J."/>
            <person name="Rea M.C."/>
            <person name="O'Sullivan O."/>
            <person name="Ritari J."/>
            <person name="Douillard F.P."/>
            <person name="Paul Ross R."/>
            <person name="Yang R."/>
            <person name="Briner A.E."/>
            <person name="Felis G.E."/>
            <person name="de Vos W.M."/>
            <person name="Barrangou R."/>
            <person name="Klaenhammer T.R."/>
            <person name="Caufield P.W."/>
            <person name="Cui Y."/>
            <person name="Zhang H."/>
            <person name="O'Toole P.W."/>
        </authorList>
    </citation>
    <scope>NUCLEOTIDE SEQUENCE [LARGE SCALE GENOMIC DNA]</scope>
    <source>
        <strain evidence="9 10">DSM 15945</strain>
    </source>
</reference>
<keyword evidence="10" id="KW-1185">Reference proteome</keyword>
<dbReference type="Proteomes" id="UP000051922">
    <property type="component" value="Unassembled WGS sequence"/>
</dbReference>
<dbReference type="AlphaFoldDB" id="A0A0R1U2Y2"/>
<protein>
    <recommendedName>
        <fullName evidence="8">PTS EIIB type-3 domain-containing protein</fullName>
    </recommendedName>
</protein>
<comment type="caution">
    <text evidence="9">The sequence shown here is derived from an EMBL/GenBank/DDBJ whole genome shotgun (WGS) entry which is preliminary data.</text>
</comment>
<dbReference type="PROSITE" id="PS51100">
    <property type="entry name" value="PTS_EIIB_TYPE_3"/>
    <property type="match status" value="1"/>
</dbReference>
<dbReference type="PANTHER" id="PTHR34581:SF2">
    <property type="entry name" value="PTS SYSTEM N,N'-DIACETYLCHITOBIOSE-SPECIFIC EIIB COMPONENT"/>
    <property type="match status" value="1"/>
</dbReference>
<evidence type="ECO:0000256" key="1">
    <source>
        <dbReference type="ARBA" id="ARBA00022448"/>
    </source>
</evidence>
<evidence type="ECO:0000256" key="2">
    <source>
        <dbReference type="ARBA" id="ARBA00022553"/>
    </source>
</evidence>
<evidence type="ECO:0000256" key="3">
    <source>
        <dbReference type="ARBA" id="ARBA00022597"/>
    </source>
</evidence>
<dbReference type="InterPro" id="IPR051819">
    <property type="entry name" value="PTS_sugar-specific_EIIB"/>
</dbReference>
<name>A0A0R1U2Y2_9LACO</name>
<evidence type="ECO:0000313" key="10">
    <source>
        <dbReference type="Proteomes" id="UP000051922"/>
    </source>
</evidence>
<dbReference type="GO" id="GO:0008982">
    <property type="term" value="F:protein-N(PI)-phosphohistidine-sugar phosphotransferase activity"/>
    <property type="evidence" value="ECO:0007669"/>
    <property type="project" value="InterPro"/>
</dbReference>
<dbReference type="Gene3D" id="3.40.50.2300">
    <property type="match status" value="1"/>
</dbReference>
<evidence type="ECO:0000313" key="9">
    <source>
        <dbReference type="EMBL" id="KRL85818.1"/>
    </source>
</evidence>
<feature type="domain" description="PTS EIIB type-3" evidence="8">
    <location>
        <begin position="1"/>
        <end position="91"/>
    </location>
</feature>
<evidence type="ECO:0000259" key="8">
    <source>
        <dbReference type="PROSITE" id="PS51100"/>
    </source>
</evidence>
<keyword evidence="4" id="KW-0808">Transferase</keyword>
<dbReference type="InterPro" id="IPR003501">
    <property type="entry name" value="PTS_EIIB_2/3"/>
</dbReference>
<dbReference type="InterPro" id="IPR036095">
    <property type="entry name" value="PTS_EIIB-like_sf"/>
</dbReference>
<dbReference type="GO" id="GO:0016301">
    <property type="term" value="F:kinase activity"/>
    <property type="evidence" value="ECO:0007669"/>
    <property type="project" value="UniProtKB-KW"/>
</dbReference>
<dbReference type="InterPro" id="IPR013012">
    <property type="entry name" value="PTS_EIIB_3"/>
</dbReference>
<organism evidence="9 10">
    <name type="scientific">Lacticaseibacillus pantheris DSM 15945 = JCM 12539 = NBRC 106106</name>
    <dbReference type="NCBI Taxonomy" id="1423783"/>
    <lineage>
        <taxon>Bacteria</taxon>
        <taxon>Bacillati</taxon>
        <taxon>Bacillota</taxon>
        <taxon>Bacilli</taxon>
        <taxon>Lactobacillales</taxon>
        <taxon>Lactobacillaceae</taxon>
        <taxon>Lacticaseibacillus</taxon>
    </lineage>
</organism>
<comment type="caution">
    <text evidence="7">Lacks conserved residue(s) required for the propagation of feature annotation.</text>
</comment>
<dbReference type="PANTHER" id="PTHR34581">
    <property type="entry name" value="PTS SYSTEM N,N'-DIACETYLCHITOBIOSE-SPECIFIC EIIB COMPONENT"/>
    <property type="match status" value="1"/>
</dbReference>
<evidence type="ECO:0000256" key="5">
    <source>
        <dbReference type="ARBA" id="ARBA00022683"/>
    </source>
</evidence>
<keyword evidence="6" id="KW-0418">Kinase</keyword>
<dbReference type="SUPFAM" id="SSF52794">
    <property type="entry name" value="PTS system IIB component-like"/>
    <property type="match status" value="1"/>
</dbReference>
<proteinExistence type="predicted"/>
<evidence type="ECO:0000256" key="6">
    <source>
        <dbReference type="ARBA" id="ARBA00022777"/>
    </source>
</evidence>
<dbReference type="Pfam" id="PF02302">
    <property type="entry name" value="PTS_IIB"/>
    <property type="match status" value="1"/>
</dbReference>
<keyword evidence="3" id="KW-0762">Sugar transport</keyword>
<evidence type="ECO:0000256" key="7">
    <source>
        <dbReference type="PROSITE-ProRule" id="PRU00423"/>
    </source>
</evidence>
<dbReference type="PATRIC" id="fig|1423783.4.peg.1251"/>
<dbReference type="CDD" id="cd05564">
    <property type="entry name" value="PTS_IIB_chitobiose_lichenan"/>
    <property type="match status" value="1"/>
</dbReference>
<keyword evidence="1" id="KW-0813">Transport</keyword>
<gene>
    <name evidence="9" type="ORF">FC50_GL001210</name>
</gene>
<evidence type="ECO:0000256" key="4">
    <source>
        <dbReference type="ARBA" id="ARBA00022679"/>
    </source>
</evidence>
<dbReference type="EMBL" id="AZFJ01000049">
    <property type="protein sequence ID" value="KRL85818.1"/>
    <property type="molecule type" value="Genomic_DNA"/>
</dbReference>